<keyword evidence="2" id="KW-1185">Reference proteome</keyword>
<accession>A0ABW0M9X7</accession>
<dbReference type="EMBL" id="JBHSMT010000021">
    <property type="protein sequence ID" value="MFC5474609.1"/>
    <property type="molecule type" value="Genomic_DNA"/>
</dbReference>
<sequence>TYRLLIVKEPGPLSRRLASFASPTKRFVCQQQRNEIMWRFQFFVNYFLLLFRKTSLLNHRFFTCFPSRIERSKQPSLPLYFASFSTGGEL</sequence>
<protein>
    <submittedName>
        <fullName evidence="1">Uncharacterized protein</fullName>
    </submittedName>
</protein>
<name>A0ABW0M9X7_9BURK</name>
<reference evidence="2" key="1">
    <citation type="journal article" date="2019" name="Int. J. Syst. Evol. Microbiol.">
        <title>The Global Catalogue of Microorganisms (GCM) 10K type strain sequencing project: providing services to taxonomists for standard genome sequencing and annotation.</title>
        <authorList>
            <consortium name="The Broad Institute Genomics Platform"/>
            <consortium name="The Broad Institute Genome Sequencing Center for Infectious Disease"/>
            <person name="Wu L."/>
            <person name="Ma J."/>
        </authorList>
    </citation>
    <scope>NUCLEOTIDE SEQUENCE [LARGE SCALE GENOMIC DNA]</scope>
    <source>
        <strain evidence="2">JCM 17066</strain>
    </source>
</reference>
<proteinExistence type="predicted"/>
<comment type="caution">
    <text evidence="1">The sequence shown here is derived from an EMBL/GenBank/DDBJ whole genome shotgun (WGS) entry which is preliminary data.</text>
</comment>
<dbReference type="Proteomes" id="UP001596045">
    <property type="component" value="Unassembled WGS sequence"/>
</dbReference>
<evidence type="ECO:0000313" key="2">
    <source>
        <dbReference type="Proteomes" id="UP001596045"/>
    </source>
</evidence>
<evidence type="ECO:0000313" key="1">
    <source>
        <dbReference type="EMBL" id="MFC5474609.1"/>
    </source>
</evidence>
<organism evidence="1 2">
    <name type="scientific">Paraherbaspirillum soli</name>
    <dbReference type="NCBI Taxonomy" id="631222"/>
    <lineage>
        <taxon>Bacteria</taxon>
        <taxon>Pseudomonadati</taxon>
        <taxon>Pseudomonadota</taxon>
        <taxon>Betaproteobacteria</taxon>
        <taxon>Burkholderiales</taxon>
        <taxon>Oxalobacteraceae</taxon>
        <taxon>Paraherbaspirillum</taxon>
    </lineage>
</organism>
<dbReference type="RefSeq" id="WP_378997721.1">
    <property type="nucleotide sequence ID" value="NZ_JBHSMT010000021.1"/>
</dbReference>
<feature type="non-terminal residue" evidence="1">
    <location>
        <position position="1"/>
    </location>
</feature>
<gene>
    <name evidence="1" type="ORF">ACFPM8_11660</name>
</gene>